<dbReference type="InterPro" id="IPR036514">
    <property type="entry name" value="SGNH_hydro_sf"/>
</dbReference>
<dbReference type="AlphaFoldDB" id="A0A2S5SYH1"/>
<evidence type="ECO:0000313" key="4">
    <source>
        <dbReference type="Proteomes" id="UP000238605"/>
    </source>
</evidence>
<organism evidence="3 4">
    <name type="scientific">Caldimonas caldifontis</name>
    <dbReference type="NCBI Taxonomy" id="1452508"/>
    <lineage>
        <taxon>Bacteria</taxon>
        <taxon>Pseudomonadati</taxon>
        <taxon>Pseudomonadota</taxon>
        <taxon>Betaproteobacteria</taxon>
        <taxon>Burkholderiales</taxon>
        <taxon>Sphaerotilaceae</taxon>
        <taxon>Caldimonas</taxon>
    </lineage>
</organism>
<dbReference type="GO" id="GO:0004622">
    <property type="term" value="F:phosphatidylcholine lysophospholipase activity"/>
    <property type="evidence" value="ECO:0007669"/>
    <property type="project" value="TreeGrafter"/>
</dbReference>
<reference evidence="3 4" key="1">
    <citation type="submission" date="2018-02" db="EMBL/GenBank/DDBJ databases">
        <title>Reclassifiation of [Polyangium] brachysporum DSM 7029 as Guopingzhaonella breviflexa gen. nov., sp. nov., a member of the family Comamonadaceae.</title>
        <authorList>
            <person name="Tang B."/>
        </authorList>
    </citation>
    <scope>NUCLEOTIDE SEQUENCE [LARGE SCALE GENOMIC DNA]</scope>
    <source>
        <strain evidence="3 4">BCRC 80649</strain>
    </source>
</reference>
<dbReference type="InterPro" id="IPR013830">
    <property type="entry name" value="SGNH_hydro"/>
</dbReference>
<feature type="chain" id="PRO_5015499020" evidence="1">
    <location>
        <begin position="25"/>
        <end position="225"/>
    </location>
</feature>
<dbReference type="Proteomes" id="UP000238605">
    <property type="component" value="Unassembled WGS sequence"/>
</dbReference>
<feature type="signal peptide" evidence="1">
    <location>
        <begin position="1"/>
        <end position="24"/>
    </location>
</feature>
<evidence type="ECO:0000256" key="1">
    <source>
        <dbReference type="SAM" id="SignalP"/>
    </source>
</evidence>
<dbReference type="CDD" id="cd04502">
    <property type="entry name" value="SGNH_hydrolase_like_7"/>
    <property type="match status" value="1"/>
</dbReference>
<evidence type="ECO:0000313" key="3">
    <source>
        <dbReference type="EMBL" id="PPE67815.1"/>
    </source>
</evidence>
<dbReference type="Gene3D" id="3.40.50.1110">
    <property type="entry name" value="SGNH hydrolase"/>
    <property type="match status" value="1"/>
</dbReference>
<name>A0A2S5SYH1_9BURK</name>
<protein>
    <submittedName>
        <fullName evidence="3">GDSL family lipase</fullName>
    </submittedName>
</protein>
<proteinExistence type="predicted"/>
<feature type="domain" description="SGNH hydrolase-type esterase" evidence="2">
    <location>
        <begin position="65"/>
        <end position="215"/>
    </location>
</feature>
<evidence type="ECO:0000259" key="2">
    <source>
        <dbReference type="Pfam" id="PF13472"/>
    </source>
</evidence>
<dbReference type="EMBL" id="PSNX01000002">
    <property type="protein sequence ID" value="PPE67815.1"/>
    <property type="molecule type" value="Genomic_DNA"/>
</dbReference>
<dbReference type="InterPro" id="IPR051532">
    <property type="entry name" value="Ester_Hydrolysis_Enzymes"/>
</dbReference>
<accession>A0A2S5SYH1</accession>
<keyword evidence="1" id="KW-0732">Signal</keyword>
<dbReference type="SUPFAM" id="SSF52266">
    <property type="entry name" value="SGNH hydrolase"/>
    <property type="match status" value="1"/>
</dbReference>
<dbReference type="PANTHER" id="PTHR30383">
    <property type="entry name" value="THIOESTERASE 1/PROTEASE 1/LYSOPHOSPHOLIPASE L1"/>
    <property type="match status" value="1"/>
</dbReference>
<dbReference type="Pfam" id="PF13472">
    <property type="entry name" value="Lipase_GDSL_2"/>
    <property type="match status" value="1"/>
</dbReference>
<sequence>MRLKTRLRLALALVGLTVGGAVHAQEAPVAGPWAASFAAFDAADQARPPPAGGVVFVGSSSIRLWEGLEEAFQGPPVVLRRGFGGSTLADCVAHLKRLVIAYRPRQVVVYAGENDLAQGRRPEEVAERFRALVEGLRADLPEVRIAYISIKPSPARVHLLPEVKEANRQLKALAASYRDVEFIDVFHDMLDEQGLPRATLFAGDALHLNASGYALWHQRLADYVR</sequence>
<dbReference type="PANTHER" id="PTHR30383:SF5">
    <property type="entry name" value="SGNH HYDROLASE-TYPE ESTERASE DOMAIN-CONTAINING PROTEIN"/>
    <property type="match status" value="1"/>
</dbReference>
<comment type="caution">
    <text evidence="3">The sequence shown here is derived from an EMBL/GenBank/DDBJ whole genome shotgun (WGS) entry which is preliminary data.</text>
</comment>
<gene>
    <name evidence="3" type="ORF">C1704_02845</name>
</gene>
<keyword evidence="4" id="KW-1185">Reference proteome</keyword>
<dbReference type="OrthoDB" id="9790057at2"/>
<dbReference type="RefSeq" id="WP_104300796.1">
    <property type="nucleotide sequence ID" value="NZ_PSNX01000002.1"/>
</dbReference>